<dbReference type="Pfam" id="PF02861">
    <property type="entry name" value="Clp_N"/>
    <property type="match status" value="1"/>
</dbReference>
<dbReference type="EMBL" id="PEZZ01000019">
    <property type="protein sequence ID" value="PIS05144.1"/>
    <property type="molecule type" value="Genomic_DNA"/>
</dbReference>
<dbReference type="AlphaFoldDB" id="A0A2H0W1C1"/>
<dbReference type="InterPro" id="IPR003959">
    <property type="entry name" value="ATPase_AAA_core"/>
</dbReference>
<keyword evidence="3" id="KW-0067">ATP-binding</keyword>
<evidence type="ECO:0000256" key="1">
    <source>
        <dbReference type="ARBA" id="ARBA00022737"/>
    </source>
</evidence>
<evidence type="ECO:0000256" key="5">
    <source>
        <dbReference type="PROSITE-ProRule" id="PRU01251"/>
    </source>
</evidence>
<dbReference type="GO" id="GO:0016887">
    <property type="term" value="F:ATP hydrolysis activity"/>
    <property type="evidence" value="ECO:0007669"/>
    <property type="project" value="InterPro"/>
</dbReference>
<dbReference type="Pfam" id="PF07724">
    <property type="entry name" value="AAA_2"/>
    <property type="match status" value="1"/>
</dbReference>
<evidence type="ECO:0000256" key="6">
    <source>
        <dbReference type="SAM" id="Phobius"/>
    </source>
</evidence>
<dbReference type="SMART" id="SM00382">
    <property type="entry name" value="AAA"/>
    <property type="match status" value="2"/>
</dbReference>
<feature type="transmembrane region" description="Helical" evidence="6">
    <location>
        <begin position="137"/>
        <end position="158"/>
    </location>
</feature>
<keyword evidence="2" id="KW-0547">Nucleotide-binding</keyword>
<dbReference type="PRINTS" id="PR00300">
    <property type="entry name" value="CLPPROTEASEA"/>
</dbReference>
<keyword evidence="6" id="KW-1133">Transmembrane helix</keyword>
<dbReference type="GO" id="GO:0034605">
    <property type="term" value="P:cellular response to heat"/>
    <property type="evidence" value="ECO:0007669"/>
    <property type="project" value="TreeGrafter"/>
</dbReference>
<dbReference type="Gene3D" id="3.40.50.300">
    <property type="entry name" value="P-loop containing nucleotide triphosphate hydrolases"/>
    <property type="match status" value="2"/>
</dbReference>
<evidence type="ECO:0000313" key="8">
    <source>
        <dbReference type="EMBL" id="PIS05144.1"/>
    </source>
</evidence>
<sequence length="864" mass="96417">MSASNPITHTWGRRIDALALAERKVEKIVNAAIDLVLIVFGVVGFGLLLYRFVQLSILGQPVWFFWQIKDGLMLIVWLSFMLDGFLLYRVQWKFGQIKTLPAKATKQSVDISRYFSYASLAAIEKAWELAQEYKHGLVLPIHLFIALLMQGEISILFWRLGVKPDALRHRLAKVLAKEAKAMDAEPKLSDEFMRILESSFNLAESTKQSRVELTELLVATVEKDQLIEDMLYEIEVEVDDIRNVASWRRVREQLSRQWRQFKFKAQYKPKSGINRAMTAIATPILETFASDLTTAAKFAYLSPCVAREKELDQIFNLIKTGSKRGAILVGQPGVGKETILHGVAQLMAAEDVPKTLQDKRLLSFDVNKIIAGVSPAVAEKRLLVAIEEVVRSGNIILAVPNIHHWVGVSVGSSGSLDLAAALATAINKYKLQVVATATTEEFRRFLESHALTQALEVIQVDEPKGNQAIQILEAKTGPIEYKHKVFFSYAAIEQAINLSDRYLVDRFLPDKAVQILEQAASKFEGQAKSNYLISGDDIAAIVSDKTNIPLTKITEAETDKLLDLEQRIHERYVNQEEGVNLIASSIRRARAEMRDSNRPISNFLFLGPTGVGKTELAKTLAAIYFGAEANMIRVDMSEYQEPGSVSRLIGSSAGVGTGVAGYLTEAVRQKPFSIVLLDELEKAHPDILNILLQVMDDGRLTDGKGRTIDFTNTIIIGTSNAHTQLIQERIQQGKSVAEIHTELMETGALEKFFRPELINRFDGVVVFRPLNMSEVQKIAALMLDKVRQRLANKGLKLEVTDAGLQDIANAGYNPKFGARPLRRVIQTQVEDVIAKVILEKKVKRRDTVVVGKDQKVEIKPAPEL</sequence>
<feature type="transmembrane region" description="Helical" evidence="6">
    <location>
        <begin position="72"/>
        <end position="90"/>
    </location>
</feature>
<dbReference type="GO" id="GO:0005737">
    <property type="term" value="C:cytoplasm"/>
    <property type="evidence" value="ECO:0007669"/>
    <property type="project" value="TreeGrafter"/>
</dbReference>
<dbReference type="InterPro" id="IPR027417">
    <property type="entry name" value="P-loop_NTPase"/>
</dbReference>
<organism evidence="8 9">
    <name type="scientific">Candidatus Buchananbacteria bacterium CG10_big_fil_rev_8_21_14_0_10_42_9</name>
    <dbReference type="NCBI Taxonomy" id="1974526"/>
    <lineage>
        <taxon>Bacteria</taxon>
        <taxon>Candidatus Buchananiibacteriota</taxon>
    </lineage>
</organism>
<dbReference type="CDD" id="cd19499">
    <property type="entry name" value="RecA-like_ClpB_Hsp104-like"/>
    <property type="match status" value="1"/>
</dbReference>
<reference evidence="9" key="1">
    <citation type="submission" date="2017-09" db="EMBL/GenBank/DDBJ databases">
        <title>Depth-based differentiation of microbial function through sediment-hosted aquifers and enrichment of novel symbionts in the deep terrestrial subsurface.</title>
        <authorList>
            <person name="Probst A.J."/>
            <person name="Ladd B."/>
            <person name="Jarett J.K."/>
            <person name="Geller-Mcgrath D.E."/>
            <person name="Sieber C.M.K."/>
            <person name="Emerson J.B."/>
            <person name="Anantharaman K."/>
            <person name="Thomas B.C."/>
            <person name="Malmstrom R."/>
            <person name="Stieglmeier M."/>
            <person name="Klingl A."/>
            <person name="Woyke T."/>
            <person name="Ryan C.M."/>
            <person name="Banfield J.F."/>
        </authorList>
    </citation>
    <scope>NUCLEOTIDE SEQUENCE [LARGE SCALE GENOMIC DNA]</scope>
</reference>
<evidence type="ECO:0000259" key="7">
    <source>
        <dbReference type="PROSITE" id="PS51903"/>
    </source>
</evidence>
<dbReference type="Proteomes" id="UP000230935">
    <property type="component" value="Unassembled WGS sequence"/>
</dbReference>
<dbReference type="Gene3D" id="1.10.1780.10">
    <property type="entry name" value="Clp, N-terminal domain"/>
    <property type="match status" value="1"/>
</dbReference>
<dbReference type="InterPro" id="IPR004176">
    <property type="entry name" value="Clp_R_N"/>
</dbReference>
<protein>
    <recommendedName>
        <fullName evidence="7">Clp R domain-containing protein</fullName>
    </recommendedName>
</protein>
<name>A0A2H0W1C1_9BACT</name>
<dbReference type="GO" id="GO:0005524">
    <property type="term" value="F:ATP binding"/>
    <property type="evidence" value="ECO:0007669"/>
    <property type="project" value="UniProtKB-KW"/>
</dbReference>
<dbReference type="FunFam" id="3.40.50.300:FF:000025">
    <property type="entry name" value="ATP-dependent Clp protease subunit"/>
    <property type="match status" value="1"/>
</dbReference>
<keyword evidence="6" id="KW-0812">Transmembrane</keyword>
<dbReference type="PROSITE" id="PS51903">
    <property type="entry name" value="CLP_R"/>
    <property type="match status" value="1"/>
</dbReference>
<proteinExistence type="predicted"/>
<evidence type="ECO:0000256" key="2">
    <source>
        <dbReference type="ARBA" id="ARBA00022741"/>
    </source>
</evidence>
<keyword evidence="4" id="KW-0143">Chaperone</keyword>
<dbReference type="InterPro" id="IPR019489">
    <property type="entry name" value="Clp_ATPase_C"/>
</dbReference>
<dbReference type="PANTHER" id="PTHR11638:SF18">
    <property type="entry name" value="HEAT SHOCK PROTEIN 104"/>
    <property type="match status" value="1"/>
</dbReference>
<accession>A0A2H0W1C1</accession>
<dbReference type="InterPro" id="IPR003593">
    <property type="entry name" value="AAA+_ATPase"/>
</dbReference>
<dbReference type="InterPro" id="IPR036628">
    <property type="entry name" value="Clp_N_dom_sf"/>
</dbReference>
<keyword evidence="6" id="KW-0472">Membrane</keyword>
<dbReference type="SUPFAM" id="SSF81923">
    <property type="entry name" value="Double Clp-N motif"/>
    <property type="match status" value="1"/>
</dbReference>
<dbReference type="PANTHER" id="PTHR11638">
    <property type="entry name" value="ATP-DEPENDENT CLP PROTEASE"/>
    <property type="match status" value="1"/>
</dbReference>
<dbReference type="Pfam" id="PF17871">
    <property type="entry name" value="AAA_lid_9"/>
    <property type="match status" value="1"/>
</dbReference>
<feature type="transmembrane region" description="Helical" evidence="6">
    <location>
        <begin position="31"/>
        <end position="52"/>
    </location>
</feature>
<dbReference type="SMART" id="SM01086">
    <property type="entry name" value="ClpB_D2-small"/>
    <property type="match status" value="1"/>
</dbReference>
<gene>
    <name evidence="8" type="ORF">COT81_02715</name>
</gene>
<comment type="caution">
    <text evidence="8">The sequence shown here is derived from an EMBL/GenBank/DDBJ whole genome shotgun (WGS) entry which is preliminary data.</text>
</comment>
<dbReference type="SUPFAM" id="SSF52540">
    <property type="entry name" value="P-loop containing nucleoside triphosphate hydrolases"/>
    <property type="match status" value="2"/>
</dbReference>
<dbReference type="InterPro" id="IPR041546">
    <property type="entry name" value="ClpA/ClpB_AAA_lid"/>
</dbReference>
<evidence type="ECO:0000256" key="3">
    <source>
        <dbReference type="ARBA" id="ARBA00022840"/>
    </source>
</evidence>
<dbReference type="Pfam" id="PF10431">
    <property type="entry name" value="ClpB_D2-small"/>
    <property type="match status" value="1"/>
</dbReference>
<feature type="domain" description="Clp R" evidence="7">
    <location>
        <begin position="111"/>
        <end position="253"/>
    </location>
</feature>
<dbReference type="Gene3D" id="1.10.8.60">
    <property type="match status" value="2"/>
</dbReference>
<evidence type="ECO:0000313" key="9">
    <source>
        <dbReference type="Proteomes" id="UP000230935"/>
    </source>
</evidence>
<dbReference type="InterPro" id="IPR001270">
    <property type="entry name" value="ClpA/B"/>
</dbReference>
<keyword evidence="1 5" id="KW-0677">Repeat</keyword>
<dbReference type="InterPro" id="IPR050130">
    <property type="entry name" value="ClpA_ClpB"/>
</dbReference>
<evidence type="ECO:0000256" key="4">
    <source>
        <dbReference type="ARBA" id="ARBA00023186"/>
    </source>
</evidence>